<dbReference type="Proteomes" id="UP000813215">
    <property type="component" value="Unassembled WGS sequence"/>
</dbReference>
<name>A0A9E3LT43_9NOST</name>
<organism evidence="1 2">
    <name type="scientific">Pelatocladus maniniholoensis HA4357-MV3</name>
    <dbReference type="NCBI Taxonomy" id="1117104"/>
    <lineage>
        <taxon>Bacteria</taxon>
        <taxon>Bacillati</taxon>
        <taxon>Cyanobacteriota</taxon>
        <taxon>Cyanophyceae</taxon>
        <taxon>Nostocales</taxon>
        <taxon>Nostocaceae</taxon>
        <taxon>Pelatocladus</taxon>
    </lineage>
</organism>
<protein>
    <submittedName>
        <fullName evidence="1">Uncharacterized protein</fullName>
    </submittedName>
</protein>
<reference evidence="1" key="2">
    <citation type="journal article" date="2022" name="Microbiol. Resour. Announc.">
        <title>Metagenome Sequencing to Explore Phylogenomics of Terrestrial Cyanobacteria.</title>
        <authorList>
            <person name="Ward R.D."/>
            <person name="Stajich J.E."/>
            <person name="Johansen J.R."/>
            <person name="Huntemann M."/>
            <person name="Clum A."/>
            <person name="Foster B."/>
            <person name="Foster B."/>
            <person name="Roux S."/>
            <person name="Palaniappan K."/>
            <person name="Varghese N."/>
            <person name="Mukherjee S."/>
            <person name="Reddy T.B.K."/>
            <person name="Daum C."/>
            <person name="Copeland A."/>
            <person name="Chen I.A."/>
            <person name="Ivanova N.N."/>
            <person name="Kyrpides N.C."/>
            <person name="Shapiro N."/>
            <person name="Eloe-Fadrosh E.A."/>
            <person name="Pietrasiak N."/>
        </authorList>
    </citation>
    <scope>NUCLEOTIDE SEQUENCE</scope>
    <source>
        <strain evidence="1">HA4357-MV3</strain>
    </source>
</reference>
<comment type="caution">
    <text evidence="1">The sequence shown here is derived from an EMBL/GenBank/DDBJ whole genome shotgun (WGS) entry which is preliminary data.</text>
</comment>
<dbReference type="EMBL" id="JAHHHW010000072">
    <property type="protein sequence ID" value="MBW4431595.1"/>
    <property type="molecule type" value="Genomic_DNA"/>
</dbReference>
<gene>
    <name evidence="1" type="ORF">KME28_07665</name>
</gene>
<evidence type="ECO:0000313" key="2">
    <source>
        <dbReference type="Proteomes" id="UP000813215"/>
    </source>
</evidence>
<evidence type="ECO:0000313" key="1">
    <source>
        <dbReference type="EMBL" id="MBW4431595.1"/>
    </source>
</evidence>
<accession>A0A9E3LT43</accession>
<dbReference type="AlphaFoldDB" id="A0A9E3LT43"/>
<sequence length="45" mass="5292">MDSNIQLLGKQLRLSTVKTIGCLDLQYIILPNMRSQLHRFHVRIQ</sequence>
<proteinExistence type="predicted"/>
<reference evidence="1" key="1">
    <citation type="submission" date="2021-05" db="EMBL/GenBank/DDBJ databases">
        <authorList>
            <person name="Pietrasiak N."/>
            <person name="Ward R."/>
            <person name="Stajich J.E."/>
            <person name="Kurbessoian T."/>
        </authorList>
    </citation>
    <scope>NUCLEOTIDE SEQUENCE</scope>
    <source>
        <strain evidence="1">HA4357-MV3</strain>
    </source>
</reference>